<evidence type="ECO:0000313" key="14">
    <source>
        <dbReference type="Proteomes" id="UP000887568"/>
    </source>
</evidence>
<dbReference type="OMA" id="HEITRDS"/>
<feature type="domain" description="Helicase ATP-binding" evidence="11">
    <location>
        <begin position="1"/>
        <end position="170"/>
    </location>
</feature>
<feature type="region of interest" description="Disordered" evidence="10">
    <location>
        <begin position="45"/>
        <end position="65"/>
    </location>
</feature>
<accession>A0A914A1G1</accession>
<dbReference type="GO" id="GO:0005634">
    <property type="term" value="C:nucleus"/>
    <property type="evidence" value="ECO:0007669"/>
    <property type="project" value="TreeGrafter"/>
</dbReference>
<dbReference type="GO" id="GO:0005524">
    <property type="term" value="F:ATP binding"/>
    <property type="evidence" value="ECO:0007669"/>
    <property type="project" value="UniProtKB-KW"/>
</dbReference>
<dbReference type="InterPro" id="IPR011545">
    <property type="entry name" value="DEAD/DEAH_box_helicase_dom"/>
</dbReference>
<dbReference type="GO" id="GO:0009378">
    <property type="term" value="F:four-way junction helicase activity"/>
    <property type="evidence" value="ECO:0007669"/>
    <property type="project" value="TreeGrafter"/>
</dbReference>
<reference evidence="13" key="1">
    <citation type="submission" date="2022-11" db="UniProtKB">
        <authorList>
            <consortium name="EnsemblMetazoa"/>
        </authorList>
    </citation>
    <scope>IDENTIFICATION</scope>
</reference>
<protein>
    <recommendedName>
        <fullName evidence="8">DNA 3'-5' helicase</fullName>
        <ecNumber evidence="8">5.6.2.4</ecNumber>
    </recommendedName>
    <alternativeName>
        <fullName evidence="9">DNA 3'-5' helicase BLM</fullName>
    </alternativeName>
</protein>
<dbReference type="InterPro" id="IPR027417">
    <property type="entry name" value="P-loop_NTPase"/>
</dbReference>
<evidence type="ECO:0000256" key="8">
    <source>
        <dbReference type="ARBA" id="ARBA00034808"/>
    </source>
</evidence>
<dbReference type="AlphaFoldDB" id="A0A914A1G1"/>
<dbReference type="GO" id="GO:0000724">
    <property type="term" value="P:double-strand break repair via homologous recombination"/>
    <property type="evidence" value="ECO:0007669"/>
    <property type="project" value="TreeGrafter"/>
</dbReference>
<dbReference type="InterPro" id="IPR001650">
    <property type="entry name" value="Helicase_C-like"/>
</dbReference>
<sequence length="424" mass="47553">MLGHKLNIKNPKLLVVTPLNAIVQDQASKLSSIGVQVGILRGHMTGSCPDHQSDEEEEEETNRISSTDVCIAGSTEEQLRKANIVYAHPEAVVSSRPYLLSDAIQNTVVATVVDEAHCIVEWGLDFRQDFAKLAILASLFPHTPTAAMTATAPQDYREAIIKSLCLKKPVIISRNPDRENIMYAVKSRLPSTHGVQSYYDILYPIAIKLLEERICYPSTIIYMKLKYCGYAHRLFENVLGVHQYYPETCAGPDHRLFGQYHAPQTEEMKQVLLKQLSSHQNTCRVVFVTCAVGMGVDAPSIRHVVHIGVPHTMRAYFQETGRAGRDGCPATATMYFNGSDIAKNKAGMQQIMRELCRGDKCRRATILQHFGYKPSVTQRSVHALNVIWNYVSTSYMMMATHSRICMKCCIAQSFCTWKVNQHPS</sequence>
<dbReference type="Pfam" id="PF00270">
    <property type="entry name" value="DEAD"/>
    <property type="match status" value="1"/>
</dbReference>
<dbReference type="SUPFAM" id="SSF52540">
    <property type="entry name" value="P-loop containing nucleoside triphosphate hydrolases"/>
    <property type="match status" value="1"/>
</dbReference>
<dbReference type="RefSeq" id="XP_038057465.1">
    <property type="nucleotide sequence ID" value="XM_038201537.1"/>
</dbReference>
<dbReference type="GO" id="GO:0005737">
    <property type="term" value="C:cytoplasm"/>
    <property type="evidence" value="ECO:0007669"/>
    <property type="project" value="TreeGrafter"/>
</dbReference>
<proteinExistence type="inferred from homology"/>
<keyword evidence="6" id="KW-0539">Nucleus</keyword>
<evidence type="ECO:0000256" key="3">
    <source>
        <dbReference type="ARBA" id="ARBA00022840"/>
    </source>
</evidence>
<keyword evidence="2" id="KW-0547">Nucleotide-binding</keyword>
<keyword evidence="5" id="KW-0413">Isomerase</keyword>
<dbReference type="PROSITE" id="PS51194">
    <property type="entry name" value="HELICASE_CTER"/>
    <property type="match status" value="1"/>
</dbReference>
<evidence type="ECO:0000313" key="13">
    <source>
        <dbReference type="EnsemblMetazoa" id="XP_038057465.1"/>
    </source>
</evidence>
<dbReference type="PANTHER" id="PTHR13710:SF153">
    <property type="entry name" value="RECQ-LIKE DNA HELICASE BLM"/>
    <property type="match status" value="1"/>
</dbReference>
<dbReference type="OrthoDB" id="5982332at2759"/>
<comment type="similarity">
    <text evidence="1">Belongs to the helicase family. RecQ subfamily.</text>
</comment>
<dbReference type="GO" id="GO:0003677">
    <property type="term" value="F:DNA binding"/>
    <property type="evidence" value="ECO:0007669"/>
    <property type="project" value="UniProtKB-KW"/>
</dbReference>
<dbReference type="SMART" id="SM00490">
    <property type="entry name" value="HELICc"/>
    <property type="match status" value="1"/>
</dbReference>
<name>A0A914A1G1_PATMI</name>
<dbReference type="Proteomes" id="UP000887568">
    <property type="component" value="Unplaced"/>
</dbReference>
<evidence type="ECO:0000256" key="5">
    <source>
        <dbReference type="ARBA" id="ARBA00023235"/>
    </source>
</evidence>
<dbReference type="Gene3D" id="3.40.50.300">
    <property type="entry name" value="P-loop containing nucleotide triphosphate hydrolases"/>
    <property type="match status" value="2"/>
</dbReference>
<dbReference type="PANTHER" id="PTHR13710">
    <property type="entry name" value="DNA HELICASE RECQ FAMILY MEMBER"/>
    <property type="match status" value="1"/>
</dbReference>
<keyword evidence="14" id="KW-1185">Reference proteome</keyword>
<evidence type="ECO:0000256" key="10">
    <source>
        <dbReference type="SAM" id="MobiDB-lite"/>
    </source>
</evidence>
<dbReference type="GO" id="GO:0043138">
    <property type="term" value="F:3'-5' DNA helicase activity"/>
    <property type="evidence" value="ECO:0007669"/>
    <property type="project" value="UniProtKB-EC"/>
</dbReference>
<dbReference type="EC" id="5.6.2.4" evidence="8"/>
<dbReference type="PROSITE" id="PS51192">
    <property type="entry name" value="HELICASE_ATP_BIND_1"/>
    <property type="match status" value="1"/>
</dbReference>
<comment type="catalytic activity">
    <reaction evidence="7">
        <text>Couples ATP hydrolysis with the unwinding of duplex DNA by translocating in the 3'-5' direction.</text>
        <dbReference type="EC" id="5.6.2.4"/>
    </reaction>
</comment>
<organism evidence="13 14">
    <name type="scientific">Patiria miniata</name>
    <name type="common">Bat star</name>
    <name type="synonym">Asterina miniata</name>
    <dbReference type="NCBI Taxonomy" id="46514"/>
    <lineage>
        <taxon>Eukaryota</taxon>
        <taxon>Metazoa</taxon>
        <taxon>Echinodermata</taxon>
        <taxon>Eleutherozoa</taxon>
        <taxon>Asterozoa</taxon>
        <taxon>Asteroidea</taxon>
        <taxon>Valvatacea</taxon>
        <taxon>Valvatida</taxon>
        <taxon>Asterinidae</taxon>
        <taxon>Patiria</taxon>
    </lineage>
</organism>
<dbReference type="EnsemblMetazoa" id="XM_038201537.1">
    <property type="protein sequence ID" value="XP_038057465.1"/>
    <property type="gene ID" value="LOC119729040"/>
</dbReference>
<dbReference type="GeneID" id="119729040"/>
<evidence type="ECO:0000256" key="4">
    <source>
        <dbReference type="ARBA" id="ARBA00023125"/>
    </source>
</evidence>
<evidence type="ECO:0000256" key="2">
    <source>
        <dbReference type="ARBA" id="ARBA00022741"/>
    </source>
</evidence>
<dbReference type="Pfam" id="PF00271">
    <property type="entry name" value="Helicase_C"/>
    <property type="match status" value="1"/>
</dbReference>
<keyword evidence="3" id="KW-0067">ATP-binding</keyword>
<evidence type="ECO:0000259" key="12">
    <source>
        <dbReference type="PROSITE" id="PS51194"/>
    </source>
</evidence>
<keyword evidence="4" id="KW-0238">DNA-binding</keyword>
<evidence type="ECO:0000259" key="11">
    <source>
        <dbReference type="PROSITE" id="PS51192"/>
    </source>
</evidence>
<evidence type="ECO:0000256" key="7">
    <source>
        <dbReference type="ARBA" id="ARBA00034617"/>
    </source>
</evidence>
<evidence type="ECO:0000256" key="1">
    <source>
        <dbReference type="ARBA" id="ARBA00005446"/>
    </source>
</evidence>
<dbReference type="GO" id="GO:0005694">
    <property type="term" value="C:chromosome"/>
    <property type="evidence" value="ECO:0007669"/>
    <property type="project" value="TreeGrafter"/>
</dbReference>
<dbReference type="InterPro" id="IPR014001">
    <property type="entry name" value="Helicase_ATP-bd"/>
</dbReference>
<evidence type="ECO:0000256" key="6">
    <source>
        <dbReference type="ARBA" id="ARBA00023242"/>
    </source>
</evidence>
<feature type="domain" description="Helicase C-terminal" evidence="12">
    <location>
        <begin position="209"/>
        <end position="367"/>
    </location>
</feature>
<evidence type="ECO:0000256" key="9">
    <source>
        <dbReference type="ARBA" id="ARBA00044542"/>
    </source>
</evidence>